<dbReference type="PROSITE" id="PS51870">
    <property type="entry name" value="APP_E2"/>
    <property type="match status" value="1"/>
</dbReference>
<feature type="compositionally biased region" description="Acidic residues" evidence="18">
    <location>
        <begin position="232"/>
        <end position="269"/>
    </location>
</feature>
<organism evidence="22 23">
    <name type="scientific">Sinocyclocheilus rhinocerous</name>
    <dbReference type="NCBI Taxonomy" id="307959"/>
    <lineage>
        <taxon>Eukaryota</taxon>
        <taxon>Metazoa</taxon>
        <taxon>Chordata</taxon>
        <taxon>Craniata</taxon>
        <taxon>Vertebrata</taxon>
        <taxon>Euteleostomi</taxon>
        <taxon>Actinopterygii</taxon>
        <taxon>Neopterygii</taxon>
        <taxon>Teleostei</taxon>
        <taxon>Ostariophysi</taxon>
        <taxon>Cypriniformes</taxon>
        <taxon>Cyprinidae</taxon>
        <taxon>Cyprininae</taxon>
        <taxon>Sinocyclocheilus</taxon>
    </lineage>
</organism>
<evidence type="ECO:0000256" key="11">
    <source>
        <dbReference type="ARBA" id="ARBA00023136"/>
    </source>
</evidence>
<evidence type="ECO:0000256" key="9">
    <source>
        <dbReference type="ARBA" id="ARBA00023008"/>
    </source>
</evidence>
<feature type="signal peptide" evidence="19">
    <location>
        <begin position="1"/>
        <end position="25"/>
    </location>
</feature>
<evidence type="ECO:0000259" key="20">
    <source>
        <dbReference type="PROSITE" id="PS51869"/>
    </source>
</evidence>
<dbReference type="GO" id="GO:0007409">
    <property type="term" value="P:axonogenesis"/>
    <property type="evidence" value="ECO:0007669"/>
    <property type="project" value="TreeGrafter"/>
</dbReference>
<dbReference type="GO" id="GO:0005102">
    <property type="term" value="F:signaling receptor binding"/>
    <property type="evidence" value="ECO:0007669"/>
    <property type="project" value="TreeGrafter"/>
</dbReference>
<keyword evidence="9" id="KW-0186">Copper</keyword>
<dbReference type="GO" id="GO:0030546">
    <property type="term" value="F:signaling receptor activator activity"/>
    <property type="evidence" value="ECO:0007669"/>
    <property type="project" value="TreeGrafter"/>
</dbReference>
<keyword evidence="13" id="KW-0325">Glycoprotein</keyword>
<dbReference type="InterPro" id="IPR019744">
    <property type="entry name" value="APP_CUBD_CS"/>
</dbReference>
<keyword evidence="23" id="KW-1185">Reference proteome</keyword>
<dbReference type="GO" id="GO:0005886">
    <property type="term" value="C:plasma membrane"/>
    <property type="evidence" value="ECO:0007669"/>
    <property type="project" value="UniProtKB-SubCell"/>
</dbReference>
<dbReference type="InterPro" id="IPR036176">
    <property type="entry name" value="E2_sf"/>
</dbReference>
<evidence type="ECO:0000313" key="23">
    <source>
        <dbReference type="Proteomes" id="UP000472270"/>
    </source>
</evidence>
<accession>A0A673L046</accession>
<dbReference type="FunFam" id="1.20.120.770:FF:000001">
    <property type="entry name" value="Amyloid beta A4 protein-like isoform 1"/>
    <property type="match status" value="1"/>
</dbReference>
<keyword evidence="10 16" id="KW-0034">Amyloid</keyword>
<feature type="region of interest" description="GFLD subdomain" evidence="15">
    <location>
        <begin position="31"/>
        <end position="126"/>
    </location>
</feature>
<comment type="caution">
    <text evidence="15">Lacks conserved residue(s) required for the propagation of feature annotation.</text>
</comment>
<evidence type="ECO:0000256" key="10">
    <source>
        <dbReference type="ARBA" id="ARBA00023087"/>
    </source>
</evidence>
<dbReference type="GO" id="GO:0045121">
    <property type="term" value="C:membrane raft"/>
    <property type="evidence" value="ECO:0007669"/>
    <property type="project" value="TreeGrafter"/>
</dbReference>
<evidence type="ECO:0000256" key="12">
    <source>
        <dbReference type="ARBA" id="ARBA00023157"/>
    </source>
</evidence>
<dbReference type="PRINTS" id="PR00203">
    <property type="entry name" value="AMYLOIDA4"/>
</dbReference>
<dbReference type="Proteomes" id="UP000472270">
    <property type="component" value="Unassembled WGS sequence"/>
</dbReference>
<feature type="region of interest" description="Disordered" evidence="18">
    <location>
        <begin position="219"/>
        <end position="284"/>
    </location>
</feature>
<comment type="function">
    <text evidence="14">Functional neuronal receptor which couples to intracellular signaling pathway through the GTP-binding protein G(O).</text>
</comment>
<dbReference type="FunFam" id="3.90.570.10:FF:000001">
    <property type="entry name" value="Amyloid beta A4 protein"/>
    <property type="match status" value="1"/>
</dbReference>
<name>A0A673L046_9TELE</name>
<evidence type="ECO:0000256" key="5">
    <source>
        <dbReference type="ARBA" id="ARBA00022723"/>
    </source>
</evidence>
<dbReference type="GO" id="GO:0004867">
    <property type="term" value="F:serine-type endopeptidase inhibitor activity"/>
    <property type="evidence" value="ECO:0007669"/>
    <property type="project" value="UniProtKB-KW"/>
</dbReference>
<dbReference type="Pfam" id="PF12924">
    <property type="entry name" value="APP_Cu_bd"/>
    <property type="match status" value="1"/>
</dbReference>
<dbReference type="InterPro" id="IPR011178">
    <property type="entry name" value="Amyloid_glyco_Cu-bd"/>
</dbReference>
<keyword evidence="4" id="KW-0812">Transmembrane</keyword>
<evidence type="ECO:0000256" key="17">
    <source>
        <dbReference type="SAM" id="Coils"/>
    </source>
</evidence>
<dbReference type="GO" id="GO:0009986">
    <property type="term" value="C:cell surface"/>
    <property type="evidence" value="ECO:0007669"/>
    <property type="project" value="TreeGrafter"/>
</dbReference>
<dbReference type="Gene3D" id="1.20.120.770">
    <property type="entry name" value="Amyloid precursor protein, E2 domain"/>
    <property type="match status" value="1"/>
</dbReference>
<evidence type="ECO:0000256" key="18">
    <source>
        <dbReference type="SAM" id="MobiDB-lite"/>
    </source>
</evidence>
<dbReference type="SUPFAM" id="SSF89811">
    <property type="entry name" value="Amyloid beta a4 protein copper binding domain (domain 2)"/>
    <property type="match status" value="1"/>
</dbReference>
<evidence type="ECO:0000256" key="7">
    <source>
        <dbReference type="ARBA" id="ARBA00022900"/>
    </source>
</evidence>
<evidence type="ECO:0000256" key="4">
    <source>
        <dbReference type="ARBA" id="ARBA00022692"/>
    </source>
</evidence>
<dbReference type="InterPro" id="IPR015849">
    <property type="entry name" value="Amyloid_glyco_heparin-bd"/>
</dbReference>
<reference evidence="22" key="2">
    <citation type="submission" date="2025-09" db="UniProtKB">
        <authorList>
            <consortium name="Ensembl"/>
        </authorList>
    </citation>
    <scope>IDENTIFICATION</scope>
</reference>
<evidence type="ECO:0000256" key="6">
    <source>
        <dbReference type="ARBA" id="ARBA00022729"/>
    </source>
</evidence>
<dbReference type="PROSITE" id="PS00319">
    <property type="entry name" value="APP_CUBD"/>
    <property type="match status" value="1"/>
</dbReference>
<evidence type="ECO:0000259" key="21">
    <source>
        <dbReference type="PROSITE" id="PS51870"/>
    </source>
</evidence>
<dbReference type="PROSITE" id="PS51869">
    <property type="entry name" value="APP_E1"/>
    <property type="match status" value="1"/>
</dbReference>
<keyword evidence="8" id="KW-1133">Transmembrane helix</keyword>
<keyword evidence="7" id="KW-0722">Serine protease inhibitor</keyword>
<dbReference type="GO" id="GO:0046914">
    <property type="term" value="F:transition metal ion binding"/>
    <property type="evidence" value="ECO:0007669"/>
    <property type="project" value="InterPro"/>
</dbReference>
<keyword evidence="17" id="KW-0175">Coiled coil</keyword>
<keyword evidence="3" id="KW-0646">Protease inhibitor</keyword>
<evidence type="ECO:0000256" key="13">
    <source>
        <dbReference type="ARBA" id="ARBA00023180"/>
    </source>
</evidence>
<dbReference type="FunFam" id="3.30.1490.140:FF:000001">
    <property type="entry name" value="Amyloid beta (A4) protein b"/>
    <property type="match status" value="1"/>
</dbReference>
<dbReference type="Ensembl" id="ENSSRHT00000071127.1">
    <property type="protein sequence ID" value="ENSSRHP00000069237.1"/>
    <property type="gene ID" value="ENSSRHG00000034428.1"/>
</dbReference>
<comment type="similarity">
    <text evidence="15 16">Belongs to the APP family.</text>
</comment>
<keyword evidence="12 15" id="KW-1015">Disulfide bond</keyword>
<evidence type="ECO:0000256" key="19">
    <source>
        <dbReference type="SAM" id="SignalP"/>
    </source>
</evidence>
<dbReference type="PANTHER" id="PTHR23103">
    <property type="entry name" value="ALZHEIMER'S DISEASE BETA-AMYLOID RELATED"/>
    <property type="match status" value="1"/>
</dbReference>
<dbReference type="SMART" id="SM00006">
    <property type="entry name" value="A4_EXTRA"/>
    <property type="match status" value="1"/>
</dbReference>
<gene>
    <name evidence="22" type="primary">LOC107748127</name>
</gene>
<dbReference type="InterPro" id="IPR036669">
    <property type="entry name" value="Amyloid_Cu-bd_sf"/>
</dbReference>
<feature type="disulfide bond" evidence="15">
    <location>
        <begin position="147"/>
        <end position="177"/>
    </location>
</feature>
<comment type="function">
    <text evidence="16">Functions as a cell surface receptor and performs physiological functions on the surface of neurons relevant to neurite growth, neuronal adhesion and axonogenesis.</text>
</comment>
<keyword evidence="5" id="KW-0479">Metal-binding</keyword>
<evidence type="ECO:0000256" key="15">
    <source>
        <dbReference type="PROSITE-ProRule" id="PRU01217"/>
    </source>
</evidence>
<feature type="compositionally biased region" description="Low complexity" evidence="18">
    <location>
        <begin position="270"/>
        <end position="284"/>
    </location>
</feature>
<dbReference type="GO" id="GO:0010604">
    <property type="term" value="P:positive regulation of macromolecule metabolic process"/>
    <property type="evidence" value="ECO:0007669"/>
    <property type="project" value="UniProtKB-ARBA"/>
</dbReference>
<dbReference type="GO" id="GO:0008201">
    <property type="term" value="F:heparin binding"/>
    <property type="evidence" value="ECO:0007669"/>
    <property type="project" value="UniProtKB-UniRule"/>
</dbReference>
<comment type="subcellular location">
    <subcellularLocation>
        <location evidence="16">Cell membrane</location>
        <topology evidence="16">Single-pass type I membrane protein</topology>
    </subcellularLocation>
    <subcellularLocation>
        <location evidence="1">Membrane</location>
        <topology evidence="1">Single-pass type I membrane protein</topology>
    </subcellularLocation>
</comment>
<feature type="disulfide bond" evidence="15">
    <location>
        <begin position="161"/>
        <end position="189"/>
    </location>
</feature>
<protein>
    <recommendedName>
        <fullName evidence="2 16">Amyloid-beta A4 protein</fullName>
    </recommendedName>
</protein>
<dbReference type="SUPFAM" id="SSF56491">
    <property type="entry name" value="A heparin-binding domain"/>
    <property type="match status" value="1"/>
</dbReference>
<feature type="chain" id="PRO_5025560741" description="Amyloid-beta A4 protein" evidence="19">
    <location>
        <begin position="26"/>
        <end position="592"/>
    </location>
</feature>
<dbReference type="GO" id="GO:0043005">
    <property type="term" value="C:neuron projection"/>
    <property type="evidence" value="ECO:0007669"/>
    <property type="project" value="UniProtKB-ARBA"/>
</dbReference>
<dbReference type="GO" id="GO:0005798">
    <property type="term" value="C:Golgi-associated vesicle"/>
    <property type="evidence" value="ECO:0007669"/>
    <property type="project" value="UniProtKB-UniRule"/>
</dbReference>
<dbReference type="Pfam" id="PF02177">
    <property type="entry name" value="APP_N"/>
    <property type="match status" value="1"/>
</dbReference>
<keyword evidence="11" id="KW-0472">Membrane</keyword>
<dbReference type="InterPro" id="IPR024329">
    <property type="entry name" value="Amyloid_glyco_E2_domain"/>
</dbReference>
<feature type="coiled-coil region" evidence="17">
    <location>
        <begin position="330"/>
        <end position="383"/>
    </location>
</feature>
<dbReference type="PANTHER" id="PTHR23103:SF7">
    <property type="entry name" value="AMYLOID-BETA PRECURSOR PROTEIN"/>
    <property type="match status" value="1"/>
</dbReference>
<dbReference type="GO" id="GO:0099503">
    <property type="term" value="C:secretory vesicle"/>
    <property type="evidence" value="ECO:0007669"/>
    <property type="project" value="UniProtKB-ARBA"/>
</dbReference>
<dbReference type="SUPFAM" id="SSF109843">
    <property type="entry name" value="CAPPD, an extracellular domain of amyloid beta A4 protein"/>
    <property type="match status" value="1"/>
</dbReference>
<keyword evidence="6 19" id="KW-0732">Signal</keyword>
<evidence type="ECO:0000256" key="14">
    <source>
        <dbReference type="ARBA" id="ARBA00053261"/>
    </source>
</evidence>
<dbReference type="GO" id="GO:0005794">
    <property type="term" value="C:Golgi apparatus"/>
    <property type="evidence" value="ECO:0007669"/>
    <property type="project" value="TreeGrafter"/>
</dbReference>
<feature type="domain" description="E1" evidence="20">
    <location>
        <begin position="31"/>
        <end position="192"/>
    </location>
</feature>
<dbReference type="Pfam" id="PF12925">
    <property type="entry name" value="APP_E2"/>
    <property type="match status" value="1"/>
</dbReference>
<dbReference type="GO" id="GO:0007417">
    <property type="term" value="P:central nervous system development"/>
    <property type="evidence" value="ECO:0007669"/>
    <property type="project" value="TreeGrafter"/>
</dbReference>
<dbReference type="GO" id="GO:0051246">
    <property type="term" value="P:regulation of protein metabolic process"/>
    <property type="evidence" value="ECO:0007669"/>
    <property type="project" value="UniProtKB-ARBA"/>
</dbReference>
<sequence length="592" mass="67546">IQKRTAVVLPVSLSLSLFLTDLVPSDDSVGLLAEPQVAMFCGKLNMHINIQSGKWELDPTGTKSCIGTKEGILQYCQEVYPNLQITNVVEANQPVSIQNWCKMGRHQCRSHTRIVVPYRCLVGEFVSDALLVPDKCKFLHQERMDMCESHLHWHTVAKENCGDRSMNLHDYGMLLPCGIDRFRGVEFVCCPMEEQKELDSEEQEEANSDVWWGGAEAEYTDEQAPTKPEPAVTEDDEDITNEEEEVWDNDEDGDGEDDDDEDTTDEQDTSEQTSNVAMTTTTTTTTESIEEVVRVPTMAPSPADAVDRYLEAPGDTNEHTRFQKAKESLEAKHREKMSEVMREWEEAERQAKNLPRADKKTIIQRFQEKVEALEKEAAGERQQLVETHMARVEALLNDRRRQALESYLSTLQSDQPRPRQVLNLLKKYIRAEQKDRQHTLKHFEHVREVDPKKASQIRPFVMTHLRVIEERMNQSLGYLYKVPQVANEIQDQVALLIQRDQAEVTQQLSSLQSKMRVSYGNDALMPDLPDSTTPLDTLPPEQDGLGFIHPESFNQANTDNHVEPVDARPIPDRGLPTRPGKCIHVIFTHCFV</sequence>
<evidence type="ECO:0000313" key="22">
    <source>
        <dbReference type="Ensembl" id="ENSSRHP00000069237.1"/>
    </source>
</evidence>
<reference evidence="22" key="1">
    <citation type="submission" date="2025-08" db="UniProtKB">
        <authorList>
            <consortium name="Ensembl"/>
        </authorList>
    </citation>
    <scope>IDENTIFICATION</scope>
</reference>
<feature type="region of interest" description="CuBD subdomain" evidence="15">
    <location>
        <begin position="134"/>
        <end position="192"/>
    </location>
</feature>
<evidence type="ECO:0000256" key="3">
    <source>
        <dbReference type="ARBA" id="ARBA00022690"/>
    </source>
</evidence>
<dbReference type="InterPro" id="IPR036454">
    <property type="entry name" value="Amyloid_glyco_heparin-bd_sf"/>
</dbReference>
<keyword evidence="16" id="KW-1003">Cell membrane</keyword>
<dbReference type="InterPro" id="IPR008155">
    <property type="entry name" value="Amyloid_glyco"/>
</dbReference>
<evidence type="ECO:0000256" key="16">
    <source>
        <dbReference type="RuleBase" id="RU367156"/>
    </source>
</evidence>
<evidence type="ECO:0000256" key="8">
    <source>
        <dbReference type="ARBA" id="ARBA00022989"/>
    </source>
</evidence>
<dbReference type="Gene3D" id="3.30.1490.140">
    <property type="entry name" value="Amyloidogenic glycoprotein, copper-binding domain"/>
    <property type="match status" value="1"/>
</dbReference>
<feature type="domain" description="E2" evidence="21">
    <location>
        <begin position="305"/>
        <end position="496"/>
    </location>
</feature>
<evidence type="ECO:0000256" key="1">
    <source>
        <dbReference type="ARBA" id="ARBA00004479"/>
    </source>
</evidence>
<dbReference type="Gene3D" id="3.90.570.10">
    <property type="entry name" value="Amyloidogenic glycoprotein, heparin-binding domain"/>
    <property type="match status" value="1"/>
</dbReference>
<proteinExistence type="inferred from homology"/>
<dbReference type="GO" id="GO:0005769">
    <property type="term" value="C:early endosome"/>
    <property type="evidence" value="ECO:0007669"/>
    <property type="project" value="TreeGrafter"/>
</dbReference>
<dbReference type="InterPro" id="IPR008154">
    <property type="entry name" value="Amyloid_glyco_extra"/>
</dbReference>
<dbReference type="AlphaFoldDB" id="A0A673L046"/>
<feature type="disulfide bond" evidence="15">
    <location>
        <begin position="101"/>
        <end position="108"/>
    </location>
</feature>
<feature type="disulfide bond" evidence="15">
    <location>
        <begin position="76"/>
        <end position="120"/>
    </location>
</feature>
<evidence type="ECO:0000256" key="2">
    <source>
        <dbReference type="ARBA" id="ARBA00016844"/>
    </source>
</evidence>
<feature type="disulfide bond" evidence="15">
    <location>
        <begin position="136"/>
        <end position="190"/>
    </location>
</feature>